<dbReference type="AlphaFoldDB" id="A0A1I2KAY2"/>
<dbReference type="GO" id="GO:0006310">
    <property type="term" value="P:DNA recombination"/>
    <property type="evidence" value="ECO:0007669"/>
    <property type="project" value="UniProtKB-KW"/>
</dbReference>
<dbReference type="InterPro" id="IPR025269">
    <property type="entry name" value="SAM-like_dom"/>
</dbReference>
<evidence type="ECO:0000256" key="3">
    <source>
        <dbReference type="ARBA" id="ARBA00023172"/>
    </source>
</evidence>
<reference evidence="6" key="1">
    <citation type="submission" date="2016-10" db="EMBL/GenBank/DDBJ databases">
        <authorList>
            <person name="de Groot N.N."/>
        </authorList>
    </citation>
    <scope>NUCLEOTIDE SEQUENCE [LARGE SCALE GENOMIC DNA]</scope>
    <source>
        <strain evidence="6">DSM 23515</strain>
    </source>
</reference>
<evidence type="ECO:0000313" key="7">
    <source>
        <dbReference type="EMBL" id="SFG24824.1"/>
    </source>
</evidence>
<name>A0A1I2KAY2_9FLAO</name>
<dbReference type="Pfam" id="PF00589">
    <property type="entry name" value="Phage_integrase"/>
    <property type="match status" value="1"/>
</dbReference>
<dbReference type="EMBL" id="FOOH01000001">
    <property type="protein sequence ID" value="SFF60865.1"/>
    <property type="molecule type" value="Genomic_DNA"/>
</dbReference>
<reference evidence="8" key="2">
    <citation type="submission" date="2016-10" db="EMBL/GenBank/DDBJ databases">
        <authorList>
            <person name="Varghese N."/>
            <person name="Submissions S."/>
        </authorList>
    </citation>
    <scope>NUCLEOTIDE SEQUENCE [LARGE SCALE GENOMIC DNA]</scope>
    <source>
        <strain evidence="8">DSM 23515</strain>
    </source>
</reference>
<keyword evidence="3" id="KW-0233">DNA recombination</keyword>
<feature type="domain" description="Tyr recombinase" evidence="4">
    <location>
        <begin position="230"/>
        <end position="395"/>
    </location>
</feature>
<dbReference type="RefSeq" id="WP_093302439.1">
    <property type="nucleotide sequence ID" value="NZ_FOOH01000001.1"/>
</dbReference>
<gene>
    <name evidence="5" type="ORF">SAMN04488033_101409</name>
    <name evidence="6" type="ORF">SAMN04488033_102265</name>
    <name evidence="7" type="ORF">SAMN04488033_1492</name>
</gene>
<dbReference type="EMBL" id="FOOH01000002">
    <property type="protein sequence ID" value="SFF64205.1"/>
    <property type="molecule type" value="Genomic_DNA"/>
</dbReference>
<organism evidence="6 8">
    <name type="scientific">Salegentibacter agarivorans</name>
    <dbReference type="NCBI Taxonomy" id="345907"/>
    <lineage>
        <taxon>Bacteria</taxon>
        <taxon>Pseudomonadati</taxon>
        <taxon>Bacteroidota</taxon>
        <taxon>Flavobacteriia</taxon>
        <taxon>Flavobacteriales</taxon>
        <taxon>Flavobacteriaceae</taxon>
        <taxon>Salegentibacter</taxon>
    </lineage>
</organism>
<evidence type="ECO:0000313" key="8">
    <source>
        <dbReference type="Proteomes" id="UP000199116"/>
    </source>
</evidence>
<evidence type="ECO:0000313" key="6">
    <source>
        <dbReference type="EMBL" id="SFF64205.1"/>
    </source>
</evidence>
<evidence type="ECO:0000259" key="4">
    <source>
        <dbReference type="PROSITE" id="PS51898"/>
    </source>
</evidence>
<dbReference type="InterPro" id="IPR013762">
    <property type="entry name" value="Integrase-like_cat_sf"/>
</dbReference>
<dbReference type="InterPro" id="IPR050090">
    <property type="entry name" value="Tyrosine_recombinase_XerCD"/>
</dbReference>
<dbReference type="InterPro" id="IPR010998">
    <property type="entry name" value="Integrase_recombinase_N"/>
</dbReference>
<keyword evidence="8" id="KW-1185">Reference proteome</keyword>
<dbReference type="Proteomes" id="UP000199116">
    <property type="component" value="Unassembled WGS sequence"/>
</dbReference>
<dbReference type="PANTHER" id="PTHR30349">
    <property type="entry name" value="PHAGE INTEGRASE-RELATED"/>
    <property type="match status" value="1"/>
</dbReference>
<comment type="similarity">
    <text evidence="1">Belongs to the 'phage' integrase family.</text>
</comment>
<sequence length="402" mass="47213">MKTKPTFRILFWLNLAKKKDTLAPIYARVTVNGRRAEISLRRQCDPESWDDRAHRLKGRNLEATVLNNYLDAKYSKLLQCYEDLLKEDRIITAKAIKARFLGADATFKSLQEILEYHKTTMVDVLKPGTLKNYGATEKYLNDYLSYDHRIKDIYLKNIDYQFVTSFDKFLRRKKGKNGKKQLSNNGIMKHMERFKKLTNLAIKLGWLDKDPFRDYKMKFEKFDRAYLSQRELDYIEETRFRRVTLETTKDIFVFSCYTGMCYGEIKNLTRDNLIKGVNGKDWIYSRREKSNEPIKVPLLEKARSILYKYEKPTSEFLLPVYSNQKTNTYLKEIAEQCKIPKKLSFHVARHTFATTVTLSNGVPIETVSKLLGHTKLSTTQIYARVVDQKLGDDMDQLQSKLS</sequence>
<dbReference type="GO" id="GO:0003677">
    <property type="term" value="F:DNA binding"/>
    <property type="evidence" value="ECO:0007669"/>
    <property type="project" value="UniProtKB-KW"/>
</dbReference>
<evidence type="ECO:0000256" key="1">
    <source>
        <dbReference type="ARBA" id="ARBA00008857"/>
    </source>
</evidence>
<dbReference type="PROSITE" id="PS51898">
    <property type="entry name" value="TYR_RECOMBINASE"/>
    <property type="match status" value="1"/>
</dbReference>
<proteinExistence type="inferred from homology"/>
<dbReference type="InterPro" id="IPR002104">
    <property type="entry name" value="Integrase_catalytic"/>
</dbReference>
<evidence type="ECO:0000313" key="5">
    <source>
        <dbReference type="EMBL" id="SFF60865.1"/>
    </source>
</evidence>
<dbReference type="EMBL" id="FOOH01000049">
    <property type="protein sequence ID" value="SFG24824.1"/>
    <property type="molecule type" value="Genomic_DNA"/>
</dbReference>
<evidence type="ECO:0000256" key="2">
    <source>
        <dbReference type="ARBA" id="ARBA00023125"/>
    </source>
</evidence>
<dbReference type="CDD" id="cd01185">
    <property type="entry name" value="INTN1_C_like"/>
    <property type="match status" value="1"/>
</dbReference>
<dbReference type="Gene3D" id="1.10.150.130">
    <property type="match status" value="1"/>
</dbReference>
<dbReference type="Pfam" id="PF13102">
    <property type="entry name" value="Phage_int_SAM_5"/>
    <property type="match status" value="1"/>
</dbReference>
<dbReference type="GO" id="GO:0015074">
    <property type="term" value="P:DNA integration"/>
    <property type="evidence" value="ECO:0007669"/>
    <property type="project" value="InterPro"/>
</dbReference>
<dbReference type="InterPro" id="IPR035386">
    <property type="entry name" value="Arm-DNA-bind_5"/>
</dbReference>
<dbReference type="PANTHER" id="PTHR30349:SF64">
    <property type="entry name" value="PROPHAGE INTEGRASE INTD-RELATED"/>
    <property type="match status" value="1"/>
</dbReference>
<dbReference type="Gene3D" id="1.10.443.10">
    <property type="entry name" value="Intergrase catalytic core"/>
    <property type="match status" value="1"/>
</dbReference>
<dbReference type="InterPro" id="IPR011010">
    <property type="entry name" value="DNA_brk_join_enz"/>
</dbReference>
<accession>A0A1I2KAY2</accession>
<keyword evidence="2" id="KW-0238">DNA-binding</keyword>
<dbReference type="SUPFAM" id="SSF56349">
    <property type="entry name" value="DNA breaking-rejoining enzymes"/>
    <property type="match status" value="1"/>
</dbReference>
<protein>
    <submittedName>
        <fullName evidence="6">Site-specific recombinase XerD</fullName>
    </submittedName>
</protein>
<dbReference type="Pfam" id="PF17293">
    <property type="entry name" value="Arm-DNA-bind_5"/>
    <property type="match status" value="1"/>
</dbReference>